<dbReference type="SUPFAM" id="SSF55257">
    <property type="entry name" value="RBP11-like subunits of RNA polymerase"/>
    <property type="match status" value="1"/>
</dbReference>
<dbReference type="InterPro" id="IPR001514">
    <property type="entry name" value="DNA-dir_RNA_pol_30-40kDasu_CS"/>
</dbReference>
<evidence type="ECO:0000256" key="2">
    <source>
        <dbReference type="ARBA" id="ARBA00022478"/>
    </source>
</evidence>
<dbReference type="Pfam" id="PF01000">
    <property type="entry name" value="RNA_pol_A_bac"/>
    <property type="match status" value="1"/>
</dbReference>
<dbReference type="InterPro" id="IPR036643">
    <property type="entry name" value="RNApol_insert_sf"/>
</dbReference>
<dbReference type="AlphaFoldDB" id="A0A1X6NCR9"/>
<dbReference type="FunFam" id="2.170.120.12:FF:000002">
    <property type="entry name" value="DNA-directed RNA polymerase II subunit RPB3"/>
    <property type="match status" value="1"/>
</dbReference>
<feature type="domain" description="DNA-directed RNA polymerase RpoA/D/Rpb3-type" evidence="8">
    <location>
        <begin position="18"/>
        <end position="282"/>
    </location>
</feature>
<proteinExistence type="inferred from homology"/>
<dbReference type="SMART" id="SM00662">
    <property type="entry name" value="RPOLD"/>
    <property type="match status" value="1"/>
</dbReference>
<dbReference type="InterPro" id="IPR050518">
    <property type="entry name" value="Rpo3/RPB3_RNA_Pol_subunit"/>
</dbReference>
<dbReference type="EMBL" id="KZ110592">
    <property type="protein sequence ID" value="OSX66421.1"/>
    <property type="molecule type" value="Genomic_DNA"/>
</dbReference>
<dbReference type="GeneID" id="36326792"/>
<feature type="compositionally biased region" description="Low complexity" evidence="7">
    <location>
        <begin position="350"/>
        <end position="364"/>
    </location>
</feature>
<evidence type="ECO:0000313" key="10">
    <source>
        <dbReference type="Proteomes" id="UP000194127"/>
    </source>
</evidence>
<sequence length="431" mass="45269">MAQEPEPIVRIRELQKDHVNFVVENVDLALANSLRRVMMADIPTVAIDMVEIETNTTVLPDEFIAHRLGMIPLVSSNCDEGMRYTRDCTCLSWCQFCAVELTLHVACHDGVAMDVTSMHLDVSGPRPGDNNWNDEVEGGDELAKRPENFGHPVGKFDPSVSPVLIAKIRKGQELRLRCIAKKGVAKEHAKWSPCSAVAFEYDPHNKLRHTSYWFESDEKAEWPLSENAKEEEAPRDDQPFDYNARPNRFYMDVETDGSLGPQEVVMKGLQELQTKLANLILGLKPEPELDILPQSSESQQNGGRPGGGGGASSWGAAAAGGWNSPNANGGGANWSSSPGNNAQAVGWQTPAAPAAGGWANGSPARAAGGANWGSPSGTGGSGGGGGGGGGGGWGSGSPPAGGAGWGGPSAGQGSSGPGWGSPNQTAHGWNT</sequence>
<feature type="compositionally biased region" description="Low complexity" evidence="7">
    <location>
        <begin position="313"/>
        <end position="342"/>
    </location>
</feature>
<dbReference type="Pfam" id="PF01193">
    <property type="entry name" value="RNA_pol_L"/>
    <property type="match status" value="1"/>
</dbReference>
<feature type="region of interest" description="Disordered" evidence="7">
    <location>
        <begin position="293"/>
        <end position="431"/>
    </location>
</feature>
<evidence type="ECO:0000256" key="7">
    <source>
        <dbReference type="SAM" id="MobiDB-lite"/>
    </source>
</evidence>
<comment type="subcellular location">
    <subcellularLocation>
        <location evidence="1">Nucleus</location>
    </subcellularLocation>
</comment>
<dbReference type="PANTHER" id="PTHR11800">
    <property type="entry name" value="DNA-DIRECTED RNA POLYMERASE"/>
    <property type="match status" value="1"/>
</dbReference>
<evidence type="ECO:0000256" key="1">
    <source>
        <dbReference type="ARBA" id="ARBA00004123"/>
    </source>
</evidence>
<comment type="similarity">
    <text evidence="5">Belongs to the archaeal Rpo3/eukaryotic RPB3 RNA polymerase subunit family.</text>
</comment>
<dbReference type="Gene3D" id="3.30.1360.10">
    <property type="entry name" value="RNA polymerase, RBP11-like subunit"/>
    <property type="match status" value="1"/>
</dbReference>
<name>A0A1X6NCR9_9APHY</name>
<evidence type="ECO:0000256" key="6">
    <source>
        <dbReference type="ARBA" id="ARBA00072506"/>
    </source>
</evidence>
<dbReference type="InterPro" id="IPR011262">
    <property type="entry name" value="DNA-dir_RNA_pol_insert"/>
</dbReference>
<evidence type="ECO:0000256" key="3">
    <source>
        <dbReference type="ARBA" id="ARBA00023163"/>
    </source>
</evidence>
<dbReference type="PROSITE" id="PS00446">
    <property type="entry name" value="RNA_POL_D_30KD"/>
    <property type="match status" value="1"/>
</dbReference>
<evidence type="ECO:0000259" key="8">
    <source>
        <dbReference type="SMART" id="SM00662"/>
    </source>
</evidence>
<dbReference type="HAMAP" id="MF_00320">
    <property type="entry name" value="RNApol_arch_Rpo3"/>
    <property type="match status" value="1"/>
</dbReference>
<evidence type="ECO:0000256" key="4">
    <source>
        <dbReference type="ARBA" id="ARBA00023242"/>
    </source>
</evidence>
<dbReference type="InterPro" id="IPR011263">
    <property type="entry name" value="DNA-dir_RNA_pol_RpoA/D/Rpb3"/>
</dbReference>
<dbReference type="Gene3D" id="2.170.120.12">
    <property type="entry name" value="DNA-directed RNA polymerase, insert domain"/>
    <property type="match status" value="1"/>
</dbReference>
<evidence type="ECO:0000313" key="9">
    <source>
        <dbReference type="EMBL" id="OSX66421.1"/>
    </source>
</evidence>
<dbReference type="RefSeq" id="XP_024343215.1">
    <property type="nucleotide sequence ID" value="XM_024481842.1"/>
</dbReference>
<keyword evidence="2" id="KW-0240">DNA-directed RNA polymerase</keyword>
<organism evidence="9 10">
    <name type="scientific">Postia placenta MAD-698-R-SB12</name>
    <dbReference type="NCBI Taxonomy" id="670580"/>
    <lineage>
        <taxon>Eukaryota</taxon>
        <taxon>Fungi</taxon>
        <taxon>Dikarya</taxon>
        <taxon>Basidiomycota</taxon>
        <taxon>Agaricomycotina</taxon>
        <taxon>Agaricomycetes</taxon>
        <taxon>Polyporales</taxon>
        <taxon>Adustoporiaceae</taxon>
        <taxon>Rhodonia</taxon>
    </lineage>
</organism>
<dbReference type="InterPro" id="IPR022842">
    <property type="entry name" value="RNAP_Rpo3/Rpb3/RPAC1"/>
</dbReference>
<protein>
    <recommendedName>
        <fullName evidence="6">DNA-directed RNA polymerase II subunit RPB3</fullName>
    </recommendedName>
</protein>
<dbReference type="InterPro" id="IPR036603">
    <property type="entry name" value="RBP11-like"/>
</dbReference>
<keyword evidence="3" id="KW-0804">Transcription</keyword>
<feature type="compositionally biased region" description="Gly residues" evidence="7">
    <location>
        <begin position="303"/>
        <end position="312"/>
    </location>
</feature>
<dbReference type="GO" id="GO:0003677">
    <property type="term" value="F:DNA binding"/>
    <property type="evidence" value="ECO:0007669"/>
    <property type="project" value="InterPro"/>
</dbReference>
<dbReference type="OrthoDB" id="270173at2759"/>
<accession>A0A1X6NCR9</accession>
<dbReference type="GO" id="GO:0005665">
    <property type="term" value="C:RNA polymerase II, core complex"/>
    <property type="evidence" value="ECO:0007669"/>
    <property type="project" value="TreeGrafter"/>
</dbReference>
<dbReference type="GO" id="GO:0006366">
    <property type="term" value="P:transcription by RNA polymerase II"/>
    <property type="evidence" value="ECO:0007669"/>
    <property type="project" value="TreeGrafter"/>
</dbReference>
<feature type="region of interest" description="Disordered" evidence="7">
    <location>
        <begin position="125"/>
        <end position="154"/>
    </location>
</feature>
<reference evidence="9 10" key="1">
    <citation type="submission" date="2017-04" db="EMBL/GenBank/DDBJ databases">
        <title>Genome Sequence of the Model Brown-Rot Fungus Postia placenta SB12.</title>
        <authorList>
            <consortium name="DOE Joint Genome Institute"/>
            <person name="Gaskell J."/>
            <person name="Kersten P."/>
            <person name="Larrondo L.F."/>
            <person name="Canessa P."/>
            <person name="Martinez D."/>
            <person name="Hibbett D."/>
            <person name="Schmoll M."/>
            <person name="Kubicek C.P."/>
            <person name="Martinez A.T."/>
            <person name="Yadav J."/>
            <person name="Master E."/>
            <person name="Magnuson J.K."/>
            <person name="James T."/>
            <person name="Yaver D."/>
            <person name="Berka R."/>
            <person name="Labutti K."/>
            <person name="Lipzen A."/>
            <person name="Aerts A."/>
            <person name="Barry K."/>
            <person name="Henrissat B."/>
            <person name="Blanchette R."/>
            <person name="Grigoriev I."/>
            <person name="Cullen D."/>
        </authorList>
    </citation>
    <scope>NUCLEOTIDE SEQUENCE [LARGE SCALE GENOMIC DNA]</scope>
    <source>
        <strain evidence="9 10">MAD-698-R-SB12</strain>
    </source>
</reference>
<dbReference type="Proteomes" id="UP000194127">
    <property type="component" value="Unassembled WGS sequence"/>
</dbReference>
<feature type="compositionally biased region" description="Gly residues" evidence="7">
    <location>
        <begin position="376"/>
        <end position="419"/>
    </location>
</feature>
<dbReference type="GO" id="GO:0046983">
    <property type="term" value="F:protein dimerization activity"/>
    <property type="evidence" value="ECO:0007669"/>
    <property type="project" value="InterPro"/>
</dbReference>
<dbReference type="PANTHER" id="PTHR11800:SF2">
    <property type="entry name" value="DNA-DIRECTED RNA POLYMERASE II SUBUNIT RPB3"/>
    <property type="match status" value="1"/>
</dbReference>
<evidence type="ECO:0000256" key="5">
    <source>
        <dbReference type="ARBA" id="ARBA00025804"/>
    </source>
</evidence>
<dbReference type="CDD" id="cd07031">
    <property type="entry name" value="RNAP_II_RPB3"/>
    <property type="match status" value="1"/>
</dbReference>
<gene>
    <name evidence="9" type="ORF">POSPLADRAFT_1064746</name>
</gene>
<dbReference type="STRING" id="670580.A0A1X6NCR9"/>
<dbReference type="GO" id="GO:0003899">
    <property type="term" value="F:DNA-directed RNA polymerase activity"/>
    <property type="evidence" value="ECO:0007669"/>
    <property type="project" value="InterPro"/>
</dbReference>
<dbReference type="SUPFAM" id="SSF56553">
    <property type="entry name" value="Insert subdomain of RNA polymerase alpha subunit"/>
    <property type="match status" value="1"/>
</dbReference>
<keyword evidence="10" id="KW-1185">Reference proteome</keyword>
<keyword evidence="4" id="KW-0539">Nucleus</keyword>